<sequence>MFNEADPNEIENWACVMEAGTEYKVEMAKDHLADQDIPANILSKRDSALSLNIGDTALVYLYVPNEYEEEAREILAETALNNEGEEE</sequence>
<protein>
    <submittedName>
        <fullName evidence="2">DUF2007 domain-containing protein</fullName>
    </submittedName>
</protein>
<dbReference type="RefSeq" id="WP_165270582.1">
    <property type="nucleotide sequence ID" value="NZ_JAALLS010000022.1"/>
</dbReference>
<dbReference type="Pfam" id="PF09413">
    <property type="entry name" value="DUF2007"/>
    <property type="match status" value="1"/>
</dbReference>
<dbReference type="InterPro" id="IPR018551">
    <property type="entry name" value="DUF2007"/>
</dbReference>
<evidence type="ECO:0000259" key="1">
    <source>
        <dbReference type="Pfam" id="PF09413"/>
    </source>
</evidence>
<evidence type="ECO:0000313" key="3">
    <source>
        <dbReference type="Proteomes" id="UP000479132"/>
    </source>
</evidence>
<keyword evidence="3" id="KW-1185">Reference proteome</keyword>
<feature type="domain" description="DUF2007" evidence="1">
    <location>
        <begin position="13"/>
        <end position="77"/>
    </location>
</feature>
<dbReference type="AlphaFoldDB" id="A0A6M1TB46"/>
<reference evidence="2 3" key="1">
    <citation type="submission" date="2020-02" db="EMBL/GenBank/DDBJ databases">
        <title>Aliifodinibius halophilus 2W32, complete genome.</title>
        <authorList>
            <person name="Li Y."/>
            <person name="Wu S."/>
        </authorList>
    </citation>
    <scope>NUCLEOTIDE SEQUENCE [LARGE SCALE GENOMIC DNA]</scope>
    <source>
        <strain evidence="2 3">2W32</strain>
    </source>
</reference>
<proteinExistence type="predicted"/>
<comment type="caution">
    <text evidence="2">The sequence shown here is derived from an EMBL/GenBank/DDBJ whole genome shotgun (WGS) entry which is preliminary data.</text>
</comment>
<dbReference type="EMBL" id="JAALLS010000022">
    <property type="protein sequence ID" value="NGP89633.1"/>
    <property type="molecule type" value="Genomic_DNA"/>
</dbReference>
<gene>
    <name evidence="2" type="ORF">G3569_14840</name>
</gene>
<evidence type="ECO:0000313" key="2">
    <source>
        <dbReference type="EMBL" id="NGP89633.1"/>
    </source>
</evidence>
<name>A0A6M1TB46_9BACT</name>
<organism evidence="2 3">
    <name type="scientific">Fodinibius halophilus</name>
    <dbReference type="NCBI Taxonomy" id="1736908"/>
    <lineage>
        <taxon>Bacteria</taxon>
        <taxon>Pseudomonadati</taxon>
        <taxon>Balneolota</taxon>
        <taxon>Balneolia</taxon>
        <taxon>Balneolales</taxon>
        <taxon>Balneolaceae</taxon>
        <taxon>Fodinibius</taxon>
    </lineage>
</organism>
<accession>A0A6M1TB46</accession>
<dbReference type="Proteomes" id="UP000479132">
    <property type="component" value="Unassembled WGS sequence"/>
</dbReference>